<comment type="caution">
    <text evidence="1">The sequence shown here is derived from an EMBL/GenBank/DDBJ whole genome shotgun (WGS) entry which is preliminary data.</text>
</comment>
<evidence type="ECO:0000313" key="2">
    <source>
        <dbReference type="Proteomes" id="UP000293347"/>
    </source>
</evidence>
<reference evidence="1 2" key="1">
    <citation type="submission" date="2019-02" db="EMBL/GenBank/DDBJ databases">
        <title>Pedobacter sp. RP-1-14 sp. nov., isolated from Arctic soil.</title>
        <authorList>
            <person name="Dahal R.H."/>
        </authorList>
    </citation>
    <scope>NUCLEOTIDE SEQUENCE [LARGE SCALE GENOMIC DNA]</scope>
    <source>
        <strain evidence="1 2">RP-1-14</strain>
    </source>
</reference>
<dbReference type="OrthoDB" id="609485at2"/>
<dbReference type="Gene3D" id="2.60.40.1930">
    <property type="match status" value="1"/>
</dbReference>
<sequence>MKLTQSLKSALKRSFKRASKRSVIALSLLFGVFILTLSFVPKNADPVEKIAAALQRWADTNPQEKVYLHTDKPYYIVGDTIWFKGYVTIGSKHQLSALSGALYVDLISETDSLTRSIKLPVISGMSKGNFVLPDSSFKEGNYRLRGYTQWMRNAGPEYYFDKVITIGNSIVDPVFAKIDYEYAKVGDKVSTLAVITYTNEKGEPLMNKPVNYDIREGYNSLHLDKKTTDASGQIKIPLQLGKSGKLGDINLVTKIETAPKDLTLKKFAVKLVSTQTDVQFFPESGSMVNGLRTRVAFKATGTNGLGVPVKGVVLDNENKEVAIFEALHLGMGSFRLLPEAGKSYQAKVTYPDGSENIVKLPSAIDNGYVLGVFNDAETDTVLVRINASEAALKNGAQQLSLVVQSGGAVFFATTMPVNKTAVSFSIPALDLPSGIVQFTLFSATGTPINERIIFIQNKDQMDLKLSTAKKVYAAREKVELDLQAADFEGKPIRGNFSVSVISEDAVPIDEAKESTILSHILLSSDIKGYIEQPNYYFTNPTPDTEANLDLLMMTQGYRRFVWKDLIGEIPFHPKFKPEKLTMDITGTLVNLANKPVPIAGGNILLLTNKLDALPMDTVTDANGRFKFSNLLVTSEIKFSVQGRRGKSDKVEVKMDKIREEDVSPNPNIPDLSSDMRMVMQASFENSRRQDQELTKNGQLGRTQQLKEVVIRAEKRKRVYTGLNILDGHADLTLRNDKTDNYLNLLDWLKFKLVGVIFKETSDAECYQIMMPFSRNEKMVVFVDGRKLTPCETQDLWHIDPLDVERVDMIRSNLALMSMAGGPAISIITKRGIGQLRTTYNPSLAFFNPRGFDSAKEFYAPKYNNNGNDPRVPDLRTTIYWNPGVAVAQDGKVKLNFFNGDSKGKYRVVVEGINADGLLGRQVYRYEVK</sequence>
<keyword evidence="2" id="KW-1185">Reference proteome</keyword>
<protein>
    <submittedName>
        <fullName evidence="1">TonB-dependent receptor</fullName>
    </submittedName>
</protein>
<dbReference type="Proteomes" id="UP000293347">
    <property type="component" value="Unassembled WGS sequence"/>
</dbReference>
<name>A0A4V2MKH8_9SPHI</name>
<keyword evidence="1" id="KW-0675">Receptor</keyword>
<dbReference type="AlphaFoldDB" id="A0A4V2MKH8"/>
<gene>
    <name evidence="1" type="ORF">EZ437_18875</name>
</gene>
<dbReference type="SUPFAM" id="SSF117074">
    <property type="entry name" value="Hypothetical protein PA1324"/>
    <property type="match status" value="1"/>
</dbReference>
<organism evidence="1 2">
    <name type="scientific">Pedobacter psychroterrae</name>
    <dbReference type="NCBI Taxonomy" id="2530453"/>
    <lineage>
        <taxon>Bacteria</taxon>
        <taxon>Pseudomonadati</taxon>
        <taxon>Bacteroidota</taxon>
        <taxon>Sphingobacteriia</taxon>
        <taxon>Sphingobacteriales</taxon>
        <taxon>Sphingobacteriaceae</taxon>
        <taxon>Pedobacter</taxon>
    </lineage>
</organism>
<accession>A0A4V2MKH8</accession>
<evidence type="ECO:0000313" key="1">
    <source>
        <dbReference type="EMBL" id="TCC98256.1"/>
    </source>
</evidence>
<dbReference type="EMBL" id="SJSL01000007">
    <property type="protein sequence ID" value="TCC98256.1"/>
    <property type="molecule type" value="Genomic_DNA"/>
</dbReference>
<proteinExistence type="predicted"/>
<dbReference type="RefSeq" id="WP_131597628.1">
    <property type="nucleotide sequence ID" value="NZ_SJSL01000007.1"/>
</dbReference>